<dbReference type="InterPro" id="IPR044023">
    <property type="entry name" value="Ig_7"/>
</dbReference>
<dbReference type="PROSITE" id="PS51892">
    <property type="entry name" value="SUBTILASE"/>
    <property type="match status" value="1"/>
</dbReference>
<evidence type="ECO:0008006" key="10">
    <source>
        <dbReference type="Google" id="ProtNLM"/>
    </source>
</evidence>
<dbReference type="InterPro" id="IPR000209">
    <property type="entry name" value="Peptidase_S8/S53_dom"/>
</dbReference>
<dbReference type="InterPro" id="IPR022398">
    <property type="entry name" value="Peptidase_S8_His-AS"/>
</dbReference>
<proteinExistence type="inferred from homology"/>
<protein>
    <recommendedName>
        <fullName evidence="10">Peptidase S8/S53 domain-containing protein</fullName>
    </recommendedName>
</protein>
<dbReference type="NCBIfam" id="NF045639">
    <property type="entry name" value="GCX_COOH"/>
    <property type="match status" value="1"/>
</dbReference>
<dbReference type="PRINTS" id="PR00723">
    <property type="entry name" value="SUBTILISIN"/>
</dbReference>
<comment type="similarity">
    <text evidence="1 5">Belongs to the peptidase S8 family.</text>
</comment>
<evidence type="ECO:0000313" key="8">
    <source>
        <dbReference type="EMBL" id="RYU94850.1"/>
    </source>
</evidence>
<dbReference type="EMBL" id="SEWF01000021">
    <property type="protein sequence ID" value="RYU94850.1"/>
    <property type="molecule type" value="Genomic_DNA"/>
</dbReference>
<dbReference type="RefSeq" id="WP_130022035.1">
    <property type="nucleotide sequence ID" value="NZ_SEWF01000021.1"/>
</dbReference>
<dbReference type="Gene3D" id="2.60.40.10">
    <property type="entry name" value="Immunoglobulins"/>
    <property type="match status" value="1"/>
</dbReference>
<keyword evidence="4 5" id="KW-0720">Serine protease</keyword>
<evidence type="ECO:0000256" key="1">
    <source>
        <dbReference type="ARBA" id="ARBA00011073"/>
    </source>
</evidence>
<feature type="active site" description="Charge relay system" evidence="5">
    <location>
        <position position="192"/>
    </location>
</feature>
<dbReference type="InterPro" id="IPR015500">
    <property type="entry name" value="Peptidase_S8_subtilisin-rel"/>
</dbReference>
<dbReference type="PANTHER" id="PTHR43806:SF11">
    <property type="entry name" value="CEREVISIN-RELATED"/>
    <property type="match status" value="1"/>
</dbReference>
<feature type="active site" description="Charge relay system" evidence="5">
    <location>
        <position position="156"/>
    </location>
</feature>
<dbReference type="PROSITE" id="PS00137">
    <property type="entry name" value="SUBTILASE_HIS"/>
    <property type="match status" value="1"/>
</dbReference>
<evidence type="ECO:0000256" key="3">
    <source>
        <dbReference type="ARBA" id="ARBA00022801"/>
    </source>
</evidence>
<sequence length="945" mass="100756">MRTTLLILATLITISSLGQKVNKDFIDGEIYLKVKQKPLGAVSNAVNLSNELVFLQKFSSDFLLQEASKPFFIGNSENLQKIYRLKLKSPEKTDEMLKVLKQLPEVAMVEKVRLRRIIATPNDPSVGSQWFLNKIKAFEAWDVNPGGATVVVAVVDNAIQTNHPDLQANMLSGIDLGDNDNNPNPPNVSFSHGTHVAGIVSAVSNNNIGVASASNNRVKVLPIKATPNAADHTAIYYGFEGILWAADHGADIISLSWGGIGYSQAEQEVIDYAFNKGIVVVAAAGNEDTAIESYPAAYRHVISVASLDNNDQRSSFSNYGTWVDIAAPGRGIYSTFPFNTYASIGGTSMATPLVASAMGYLWSCFPNLTPAQLESILLHTADNLDAVNPSYKGLLGAGRVNLLKAIACPNIGLTAATIMASGSTYICAGQSVTLSANAGNGNTYQWLKDGTLTNITTQAFNAHFIGNYEVIISNGNCTIISDRTKIELNTTFTGLPSATDKEASYCADLSQSSGLKASAINCNYNGPTTFTYNGPVVGYDGFDKSGDNPAVNVFSLKGNITAVKVSITWEKKDQFDKNSCGYADGGESPFNDEVSFKLQSPSGKIITLIANGTYAGGPSSSGIVTTVFETGASPIPQGSLPASGTYAPAQSFAAFFNESSSGLWTLLPEDDNSIDPLCVKGFAITLTTNGTPQLPVLTWWSAATGGNLLTTGAEYFPSTHALGEKTFFVQAQCEGLCPSQRIPAKLNVVSVPQVFVFPVSSNVSNNPKFKELIQKQTLRFSKNEQNIYQLYDAANPQSDYVPLGDTPPMASPVTLCSTAESYLLIAQDCPTNVITWNNGANGQSLMVTPASPIGYNAYCHKEWSPCAPISSNNILFVSPADAVNITYKVYENTVQTFTGNSINATNFIQAPAKVTYRANTAVMLNAGFSVNANSVFTARIGGCGD</sequence>
<dbReference type="InterPro" id="IPR055015">
    <property type="entry name" value="GCX_COOH"/>
</dbReference>
<dbReference type="PANTHER" id="PTHR43806">
    <property type="entry name" value="PEPTIDASE S8"/>
    <property type="match status" value="1"/>
</dbReference>
<dbReference type="SUPFAM" id="SSF52743">
    <property type="entry name" value="Subtilisin-like"/>
    <property type="match status" value="1"/>
</dbReference>
<evidence type="ECO:0000259" key="7">
    <source>
        <dbReference type="Pfam" id="PF19081"/>
    </source>
</evidence>
<dbReference type="Pfam" id="PF00082">
    <property type="entry name" value="Peptidase_S8"/>
    <property type="match status" value="1"/>
</dbReference>
<dbReference type="AlphaFoldDB" id="A0A4V1ZD42"/>
<dbReference type="OrthoDB" id="9813435at2"/>
<evidence type="ECO:0000256" key="5">
    <source>
        <dbReference type="PROSITE-ProRule" id="PRU01240"/>
    </source>
</evidence>
<dbReference type="InterPro" id="IPR013783">
    <property type="entry name" value="Ig-like_fold"/>
</dbReference>
<gene>
    <name evidence="8" type="ORF">EWM59_15180</name>
</gene>
<keyword evidence="2 5" id="KW-0645">Protease</keyword>
<evidence type="ECO:0000256" key="4">
    <source>
        <dbReference type="ARBA" id="ARBA00022825"/>
    </source>
</evidence>
<dbReference type="InterPro" id="IPR036852">
    <property type="entry name" value="Peptidase_S8/S53_dom_sf"/>
</dbReference>
<name>A0A4V1ZD42_9BACT</name>
<dbReference type="GO" id="GO:0006508">
    <property type="term" value="P:proteolysis"/>
    <property type="evidence" value="ECO:0007669"/>
    <property type="project" value="UniProtKB-KW"/>
</dbReference>
<keyword evidence="3 5" id="KW-0378">Hydrolase</keyword>
<evidence type="ECO:0000313" key="9">
    <source>
        <dbReference type="Proteomes" id="UP000293162"/>
    </source>
</evidence>
<feature type="domain" description="Ig-like" evidence="7">
    <location>
        <begin position="677"/>
        <end position="748"/>
    </location>
</feature>
<comment type="caution">
    <text evidence="8">The sequence shown here is derived from an EMBL/GenBank/DDBJ whole genome shotgun (WGS) entry which is preliminary data.</text>
</comment>
<dbReference type="Gene3D" id="3.40.50.200">
    <property type="entry name" value="Peptidase S8/S53 domain"/>
    <property type="match status" value="1"/>
</dbReference>
<keyword evidence="9" id="KW-1185">Reference proteome</keyword>
<reference evidence="8 9" key="1">
    <citation type="submission" date="2019-02" db="EMBL/GenBank/DDBJ databases">
        <title>Bacterial novel species Emticicia sp. 17J42-9 isolated from soil.</title>
        <authorList>
            <person name="Jung H.-Y."/>
        </authorList>
    </citation>
    <scope>NUCLEOTIDE SEQUENCE [LARGE SCALE GENOMIC DNA]</scope>
    <source>
        <strain evidence="8 9">17J42-9</strain>
    </source>
</reference>
<dbReference type="Pfam" id="PF19081">
    <property type="entry name" value="Ig_7"/>
    <property type="match status" value="1"/>
</dbReference>
<dbReference type="Proteomes" id="UP000293162">
    <property type="component" value="Unassembled WGS sequence"/>
</dbReference>
<accession>A0A4V1ZD42</accession>
<dbReference type="GO" id="GO:0004252">
    <property type="term" value="F:serine-type endopeptidase activity"/>
    <property type="evidence" value="ECO:0007669"/>
    <property type="project" value="UniProtKB-UniRule"/>
</dbReference>
<dbReference type="InterPro" id="IPR050131">
    <property type="entry name" value="Peptidase_S8_subtilisin-like"/>
</dbReference>
<organism evidence="8 9">
    <name type="scientific">Emticicia agri</name>
    <dbReference type="NCBI Taxonomy" id="2492393"/>
    <lineage>
        <taxon>Bacteria</taxon>
        <taxon>Pseudomonadati</taxon>
        <taxon>Bacteroidota</taxon>
        <taxon>Cytophagia</taxon>
        <taxon>Cytophagales</taxon>
        <taxon>Leadbetterellaceae</taxon>
        <taxon>Emticicia</taxon>
    </lineage>
</organism>
<evidence type="ECO:0000256" key="2">
    <source>
        <dbReference type="ARBA" id="ARBA00022670"/>
    </source>
</evidence>
<evidence type="ECO:0000259" key="6">
    <source>
        <dbReference type="Pfam" id="PF00082"/>
    </source>
</evidence>
<feature type="active site" description="Charge relay system" evidence="5">
    <location>
        <position position="348"/>
    </location>
</feature>
<dbReference type="Gene3D" id="2.60.120.260">
    <property type="entry name" value="Galactose-binding domain-like"/>
    <property type="match status" value="1"/>
</dbReference>
<feature type="domain" description="Peptidase S8/S53" evidence="6">
    <location>
        <begin position="147"/>
        <end position="389"/>
    </location>
</feature>